<organism evidence="20 21">
    <name type="scientific">Micavibrio aeruginosavorus</name>
    <dbReference type="NCBI Taxonomy" id="349221"/>
    <lineage>
        <taxon>Bacteria</taxon>
        <taxon>Pseudomonadati</taxon>
        <taxon>Bdellovibrionota</taxon>
        <taxon>Bdellovibrionia</taxon>
        <taxon>Bdellovibrionales</taxon>
        <taxon>Pseudobdellovibrionaceae</taxon>
        <taxon>Micavibrio</taxon>
    </lineage>
</organism>
<evidence type="ECO:0000259" key="18">
    <source>
        <dbReference type="SMART" id="SM00475"/>
    </source>
</evidence>
<keyword evidence="10 16" id="KW-0269">Exonuclease</keyword>
<dbReference type="Pfam" id="PF01612">
    <property type="entry name" value="DNA_pol_A_exo1"/>
    <property type="match status" value="1"/>
</dbReference>
<dbReference type="Pfam" id="PF01367">
    <property type="entry name" value="5_3_exonuc"/>
    <property type="match status" value="1"/>
</dbReference>
<evidence type="ECO:0000256" key="10">
    <source>
        <dbReference type="ARBA" id="ARBA00022839"/>
    </source>
</evidence>
<accession>A0A2W5HAI3</accession>
<dbReference type="InterPro" id="IPR002421">
    <property type="entry name" value="5-3_exonuclease"/>
</dbReference>
<sequence length="937" mass="103778">MTQIAAKPELDDQELFLIDGSGFIFRAFHALPPLTRPSDKTPVGAVMGFCNMIFKLLSDHPDARVAVIFDATRHNFRNNIYPAYKANRSETPEDLIPQFPLIREATAAFGLPCLELDGYEADDLIATYARCAREKGIKTVIVSSDKDLMQLIYNGQVRMLDPIKQSYIGEEQVFEKFGVKPDKVTDIQALAGDSIDNVPGVPGIGIKTAAELINLYGDLEGLIANISQIKQPKRRETLENNIENARISKKLVVLDENVPIPVPLNDLKPEHPFSEKLISFLQYQGFKTLVSRISARTGIDVAEVAKPLKRDYAAPSLAPSKPVVQIDVEKNYELITTEDRLKFYIEKAYETGILAFDTETTDLTPAKANLCGISLSYAPGQACYIPVGHCKGGDLFGDHSDTPSQLKKLSVIELLKPVLEDPSVLKIAHNMKYDWQMLAKEGVNVAPCDDTILMSYVCDGTQHGHGLDELAQLFFDHKMTTYDEVTGTGKNRIAFDQVELMKAALYAAEDADYTLRLYNHFKPLIAQSRVSVVYEDIERPLCPIIAQMELDGIKVDVNVLKSLSHQFGEKIAQMEKEIYKDSGHEFNIGSPKQLGAVLFDSMGLPGGGKTKTGEWSTAVDVLEDLAAQGHDFVKKILTWRQLSKLKSTYTEALQLAAIPATSRVHTSYAMALTSTGRLSSSDPNLQNIPIRTEEGKMIRTAFVAEEGKLLLSADYSQIELRLVAEMAGIKALQQAFRDNIDIHSATASQVFDVPLDQMTSDIRRKAKAINFGIIYGISGFGLANQLGISNSEASMYIKQYFARFPELANFMEETKAFARENGYVKTLLGRKCFIPGIQDKNPARRSGAERQAINAPVQGTAADLIKLAMVRLDRLIKNGELNAKMLLQVHDELVFEIPENHAQVMAPIIKREMEAVANFSVPLVVETGIAKNWADAH</sequence>
<evidence type="ECO:0000256" key="15">
    <source>
        <dbReference type="NCBIfam" id="TIGR00593"/>
    </source>
</evidence>
<dbReference type="NCBIfam" id="TIGR00593">
    <property type="entry name" value="pola"/>
    <property type="match status" value="1"/>
</dbReference>
<comment type="similarity">
    <text evidence="1 16">Belongs to the DNA polymerase type-A family.</text>
</comment>
<dbReference type="SUPFAM" id="SSF47807">
    <property type="entry name" value="5' to 3' exonuclease, C-terminal subdomain"/>
    <property type="match status" value="1"/>
</dbReference>
<dbReference type="EMBL" id="QFOT01000090">
    <property type="protein sequence ID" value="PZP55086.1"/>
    <property type="molecule type" value="Genomic_DNA"/>
</dbReference>
<dbReference type="InterPro" id="IPR002298">
    <property type="entry name" value="DNA_polymerase_A"/>
</dbReference>
<reference evidence="20 21" key="1">
    <citation type="submission" date="2017-08" db="EMBL/GenBank/DDBJ databases">
        <title>Infants hospitalized years apart are colonized by the same room-sourced microbial strains.</title>
        <authorList>
            <person name="Brooks B."/>
            <person name="Olm M.R."/>
            <person name="Firek B.A."/>
            <person name="Baker R."/>
            <person name="Thomas B.C."/>
            <person name="Morowitz M.J."/>
            <person name="Banfield J.F."/>
        </authorList>
    </citation>
    <scope>NUCLEOTIDE SEQUENCE [LARGE SCALE GENOMIC DNA]</scope>
    <source>
        <strain evidence="20">S2_006_000_R2_64</strain>
    </source>
</reference>
<dbReference type="InterPro" id="IPR029060">
    <property type="entry name" value="PIN-like_dom_sf"/>
</dbReference>
<dbReference type="CDD" id="cd06139">
    <property type="entry name" value="DNA_polA_I_Ecoli_like_exo"/>
    <property type="match status" value="1"/>
</dbReference>
<evidence type="ECO:0000256" key="9">
    <source>
        <dbReference type="ARBA" id="ARBA00022801"/>
    </source>
</evidence>
<keyword evidence="11 16" id="KW-0239">DNA-directed DNA polymerase</keyword>
<evidence type="ECO:0000259" key="19">
    <source>
        <dbReference type="SMART" id="SM00482"/>
    </source>
</evidence>
<dbReference type="GO" id="GO:0003677">
    <property type="term" value="F:DNA binding"/>
    <property type="evidence" value="ECO:0007669"/>
    <property type="project" value="UniProtKB-UniRule"/>
</dbReference>
<dbReference type="Proteomes" id="UP000249739">
    <property type="component" value="Unassembled WGS sequence"/>
</dbReference>
<evidence type="ECO:0000313" key="21">
    <source>
        <dbReference type="Proteomes" id="UP000249739"/>
    </source>
</evidence>
<evidence type="ECO:0000256" key="14">
    <source>
        <dbReference type="ARBA" id="ARBA00049244"/>
    </source>
</evidence>
<dbReference type="Gene3D" id="3.30.70.370">
    <property type="match status" value="1"/>
</dbReference>
<dbReference type="SMART" id="SM00482">
    <property type="entry name" value="POLAc"/>
    <property type="match status" value="1"/>
</dbReference>
<evidence type="ECO:0000256" key="2">
    <source>
        <dbReference type="ARBA" id="ARBA00012417"/>
    </source>
</evidence>
<dbReference type="InterPro" id="IPR008918">
    <property type="entry name" value="HhH2"/>
</dbReference>
<dbReference type="InterPro" id="IPR036397">
    <property type="entry name" value="RNaseH_sf"/>
</dbReference>
<dbReference type="PRINTS" id="PR00868">
    <property type="entry name" value="DNAPOLI"/>
</dbReference>
<dbReference type="InterPro" id="IPR002562">
    <property type="entry name" value="3'-5'_exonuclease_dom"/>
</dbReference>
<dbReference type="FunFam" id="1.10.150.20:FF:000003">
    <property type="entry name" value="DNA polymerase I"/>
    <property type="match status" value="1"/>
</dbReference>
<dbReference type="CDD" id="cd09898">
    <property type="entry name" value="H3TH_53EXO"/>
    <property type="match status" value="1"/>
</dbReference>
<dbReference type="PANTHER" id="PTHR10133:SF27">
    <property type="entry name" value="DNA POLYMERASE NU"/>
    <property type="match status" value="1"/>
</dbReference>
<evidence type="ECO:0000259" key="17">
    <source>
        <dbReference type="SMART" id="SM00474"/>
    </source>
</evidence>
<keyword evidence="7" id="KW-0540">Nuclease</keyword>
<protein>
    <recommendedName>
        <fullName evidence="3 15">DNA polymerase I</fullName>
        <ecNumber evidence="2 15">2.7.7.7</ecNumber>
    </recommendedName>
</protein>
<dbReference type="SMART" id="SM00279">
    <property type="entry name" value="HhH2"/>
    <property type="match status" value="1"/>
</dbReference>
<dbReference type="Gene3D" id="1.20.1060.10">
    <property type="entry name" value="Taq DNA Polymerase, Chain T, domain 4"/>
    <property type="match status" value="1"/>
</dbReference>
<evidence type="ECO:0000256" key="5">
    <source>
        <dbReference type="ARBA" id="ARBA00022695"/>
    </source>
</evidence>
<dbReference type="GO" id="GO:0006302">
    <property type="term" value="P:double-strand break repair"/>
    <property type="evidence" value="ECO:0007669"/>
    <property type="project" value="TreeGrafter"/>
</dbReference>
<proteinExistence type="inferred from homology"/>
<dbReference type="PANTHER" id="PTHR10133">
    <property type="entry name" value="DNA POLYMERASE I"/>
    <property type="match status" value="1"/>
</dbReference>
<keyword evidence="8 16" id="KW-0227">DNA damage</keyword>
<dbReference type="GO" id="GO:0008409">
    <property type="term" value="F:5'-3' exonuclease activity"/>
    <property type="evidence" value="ECO:0007669"/>
    <property type="project" value="UniProtKB-UniRule"/>
</dbReference>
<dbReference type="Pfam" id="PF00476">
    <property type="entry name" value="DNA_pol_A"/>
    <property type="match status" value="1"/>
</dbReference>
<dbReference type="Gene3D" id="3.40.50.1010">
    <property type="entry name" value="5'-nuclease"/>
    <property type="match status" value="1"/>
</dbReference>
<feature type="domain" description="5'-3' exonuclease" evidence="18">
    <location>
        <begin position="12"/>
        <end position="270"/>
    </location>
</feature>
<dbReference type="Gene3D" id="3.30.420.10">
    <property type="entry name" value="Ribonuclease H-like superfamily/Ribonuclease H"/>
    <property type="match status" value="1"/>
</dbReference>
<evidence type="ECO:0000256" key="1">
    <source>
        <dbReference type="ARBA" id="ARBA00007705"/>
    </source>
</evidence>
<dbReference type="SUPFAM" id="SSF56672">
    <property type="entry name" value="DNA/RNA polymerases"/>
    <property type="match status" value="1"/>
</dbReference>
<dbReference type="InterPro" id="IPR043502">
    <property type="entry name" value="DNA/RNA_pol_sf"/>
</dbReference>
<keyword evidence="6 16" id="KW-0235">DNA replication</keyword>
<dbReference type="InterPro" id="IPR020046">
    <property type="entry name" value="5-3_exonucl_a-hlix_arch_N"/>
</dbReference>
<dbReference type="SMART" id="SM00475">
    <property type="entry name" value="53EXOc"/>
    <property type="match status" value="1"/>
</dbReference>
<evidence type="ECO:0000256" key="8">
    <source>
        <dbReference type="ARBA" id="ARBA00022763"/>
    </source>
</evidence>
<dbReference type="InterPro" id="IPR036279">
    <property type="entry name" value="5-3_exonuclease_C_sf"/>
</dbReference>
<dbReference type="EC" id="2.7.7.7" evidence="2 15"/>
<dbReference type="InterPro" id="IPR012337">
    <property type="entry name" value="RNaseH-like_sf"/>
</dbReference>
<dbReference type="GO" id="GO:0006261">
    <property type="term" value="P:DNA-templated DNA replication"/>
    <property type="evidence" value="ECO:0007669"/>
    <property type="project" value="UniProtKB-UniRule"/>
</dbReference>
<dbReference type="FunFam" id="1.10.150.20:FF:000002">
    <property type="entry name" value="DNA polymerase I"/>
    <property type="match status" value="1"/>
</dbReference>
<evidence type="ECO:0000256" key="13">
    <source>
        <dbReference type="ARBA" id="ARBA00023204"/>
    </source>
</evidence>
<keyword evidence="4 16" id="KW-0808">Transferase</keyword>
<dbReference type="InterPro" id="IPR001098">
    <property type="entry name" value="DNA-dir_DNA_pol_A_palm_dom"/>
</dbReference>
<dbReference type="Pfam" id="PF02739">
    <property type="entry name" value="5_3_exonuc_N"/>
    <property type="match status" value="1"/>
</dbReference>
<evidence type="ECO:0000313" key="20">
    <source>
        <dbReference type="EMBL" id="PZP55086.1"/>
    </source>
</evidence>
<dbReference type="Gene3D" id="1.10.150.20">
    <property type="entry name" value="5' to 3' exonuclease, C-terminal subdomain"/>
    <property type="match status" value="2"/>
</dbReference>
<keyword evidence="12 16" id="KW-0238">DNA-binding</keyword>
<dbReference type="GO" id="GO:0003887">
    <property type="term" value="F:DNA-directed DNA polymerase activity"/>
    <property type="evidence" value="ECO:0007669"/>
    <property type="project" value="UniProtKB-UniRule"/>
</dbReference>
<dbReference type="AlphaFoldDB" id="A0A2W5HAI3"/>
<evidence type="ECO:0000256" key="7">
    <source>
        <dbReference type="ARBA" id="ARBA00022722"/>
    </source>
</evidence>
<feature type="domain" description="3'-5' exonuclease" evidence="17">
    <location>
        <begin position="332"/>
        <end position="526"/>
    </location>
</feature>
<dbReference type="SUPFAM" id="SSF88723">
    <property type="entry name" value="PIN domain-like"/>
    <property type="match status" value="1"/>
</dbReference>
<evidence type="ECO:0000256" key="11">
    <source>
        <dbReference type="ARBA" id="ARBA00022932"/>
    </source>
</evidence>
<keyword evidence="5 16" id="KW-0548">Nucleotidyltransferase</keyword>
<evidence type="ECO:0000256" key="6">
    <source>
        <dbReference type="ARBA" id="ARBA00022705"/>
    </source>
</evidence>
<dbReference type="NCBIfam" id="NF004397">
    <property type="entry name" value="PRK05755.1"/>
    <property type="match status" value="1"/>
</dbReference>
<evidence type="ECO:0000256" key="4">
    <source>
        <dbReference type="ARBA" id="ARBA00022679"/>
    </source>
</evidence>
<comment type="catalytic activity">
    <reaction evidence="14 16">
        <text>DNA(n) + a 2'-deoxyribonucleoside 5'-triphosphate = DNA(n+1) + diphosphate</text>
        <dbReference type="Rhea" id="RHEA:22508"/>
        <dbReference type="Rhea" id="RHEA-COMP:17339"/>
        <dbReference type="Rhea" id="RHEA-COMP:17340"/>
        <dbReference type="ChEBI" id="CHEBI:33019"/>
        <dbReference type="ChEBI" id="CHEBI:61560"/>
        <dbReference type="ChEBI" id="CHEBI:173112"/>
        <dbReference type="EC" id="2.7.7.7"/>
    </reaction>
</comment>
<dbReference type="CDD" id="cd08637">
    <property type="entry name" value="DNA_pol_A_pol_I_C"/>
    <property type="match status" value="1"/>
</dbReference>
<name>A0A2W5HAI3_9BACT</name>
<gene>
    <name evidence="16" type="primary">polA</name>
    <name evidence="20" type="ORF">DI586_07970</name>
</gene>
<dbReference type="InterPro" id="IPR020045">
    <property type="entry name" value="DNA_polI_H3TH"/>
</dbReference>
<dbReference type="GO" id="GO:0008408">
    <property type="term" value="F:3'-5' exonuclease activity"/>
    <property type="evidence" value="ECO:0007669"/>
    <property type="project" value="UniProtKB-UniRule"/>
</dbReference>
<evidence type="ECO:0000256" key="16">
    <source>
        <dbReference type="RuleBase" id="RU004460"/>
    </source>
</evidence>
<keyword evidence="9 16" id="KW-0378">Hydrolase</keyword>
<dbReference type="FunFam" id="1.20.1060.10:FF:000001">
    <property type="entry name" value="DNA polymerase I"/>
    <property type="match status" value="1"/>
</dbReference>
<dbReference type="SUPFAM" id="SSF53098">
    <property type="entry name" value="Ribonuclease H-like"/>
    <property type="match status" value="1"/>
</dbReference>
<evidence type="ECO:0000256" key="12">
    <source>
        <dbReference type="ARBA" id="ARBA00023125"/>
    </source>
</evidence>
<dbReference type="CDD" id="cd09859">
    <property type="entry name" value="PIN_53EXO"/>
    <property type="match status" value="1"/>
</dbReference>
<keyword evidence="13 16" id="KW-0234">DNA repair</keyword>
<evidence type="ECO:0000256" key="3">
    <source>
        <dbReference type="ARBA" id="ARBA00020311"/>
    </source>
</evidence>
<comment type="function">
    <text evidence="16">In addition to polymerase activity, this DNA polymerase exhibits 3'-5' and 5'-3' exonuclease activity.</text>
</comment>
<dbReference type="SMART" id="SM00474">
    <property type="entry name" value="35EXOc"/>
    <property type="match status" value="1"/>
</dbReference>
<dbReference type="InterPro" id="IPR018320">
    <property type="entry name" value="DNA_polymerase_1"/>
</dbReference>
<comment type="caution">
    <text evidence="20">The sequence shown here is derived from an EMBL/GenBank/DDBJ whole genome shotgun (WGS) entry which is preliminary data.</text>
</comment>
<dbReference type="InterPro" id="IPR019760">
    <property type="entry name" value="DNA-dir_DNA_pol_A_CS"/>
</dbReference>
<feature type="domain" description="DNA-directed DNA polymerase family A palm" evidence="19">
    <location>
        <begin position="695"/>
        <end position="901"/>
    </location>
</feature>
<dbReference type="PROSITE" id="PS00447">
    <property type="entry name" value="DNA_POLYMERASE_A"/>
    <property type="match status" value="1"/>
</dbReference>